<evidence type="ECO:0000313" key="5">
    <source>
        <dbReference type="EMBL" id="MDK2561992.1"/>
    </source>
</evidence>
<dbReference type="EMBL" id="JASKYM010000001">
    <property type="protein sequence ID" value="MDK2561992.1"/>
    <property type="molecule type" value="Genomic_DNA"/>
</dbReference>
<feature type="domain" description="Alanine racemase N-terminal" evidence="4">
    <location>
        <begin position="12"/>
        <end position="229"/>
    </location>
</feature>
<dbReference type="InterPro" id="IPR001608">
    <property type="entry name" value="Ala_racemase_N"/>
</dbReference>
<evidence type="ECO:0000256" key="1">
    <source>
        <dbReference type="ARBA" id="ARBA00001933"/>
    </source>
</evidence>
<evidence type="ECO:0000256" key="2">
    <source>
        <dbReference type="ARBA" id="ARBA00022898"/>
    </source>
</evidence>
<name>A0ABT7E4Y4_9FIRM</name>
<keyword evidence="2" id="KW-0663">Pyridoxal phosphate</keyword>
<dbReference type="InterPro" id="IPR029066">
    <property type="entry name" value="PLP-binding_barrel"/>
</dbReference>
<dbReference type="PANTHER" id="PTHR30511:SF3">
    <property type="entry name" value="LYSINE RACEMASE"/>
    <property type="match status" value="1"/>
</dbReference>
<dbReference type="Gene3D" id="3.20.20.10">
    <property type="entry name" value="Alanine racemase"/>
    <property type="match status" value="1"/>
</dbReference>
<gene>
    <name evidence="5" type="ORF">QOZ84_00400</name>
</gene>
<keyword evidence="6" id="KW-1185">Reference proteome</keyword>
<dbReference type="RefSeq" id="WP_284130983.1">
    <property type="nucleotide sequence ID" value="NZ_JASKYM010000001.1"/>
</dbReference>
<dbReference type="CDD" id="cd06815">
    <property type="entry name" value="PLPDE_III_AR_like_1"/>
    <property type="match status" value="1"/>
</dbReference>
<comment type="cofactor">
    <cofactor evidence="1">
        <name>pyridoxal 5'-phosphate</name>
        <dbReference type="ChEBI" id="CHEBI:597326"/>
    </cofactor>
</comment>
<dbReference type="PANTHER" id="PTHR30511">
    <property type="entry name" value="ALANINE RACEMASE"/>
    <property type="match status" value="1"/>
</dbReference>
<dbReference type="InterPro" id="IPR000821">
    <property type="entry name" value="Ala_racemase"/>
</dbReference>
<dbReference type="Proteomes" id="UP001301012">
    <property type="component" value="Unassembled WGS sequence"/>
</dbReference>
<evidence type="ECO:0000259" key="4">
    <source>
        <dbReference type="Pfam" id="PF01168"/>
    </source>
</evidence>
<keyword evidence="3" id="KW-0413">Isomerase</keyword>
<sequence>MKYKEKYPILEINLKKIYENTNYIVDLCGNLGINIAGVVKGVNAPLEVGEIMLEGGCRYIASSRLEQLINLQKKGLKSENMLIRMPMIGEIEEIVKYVDISLNSELETINKIEEECKNQNKKHKIILMMDLGDLREGILDEEEFINTALYIENNFQYVKLYGIGTNLSCYGSIKPTYGNLNKLCNAAIKIENKIDRELDIISGGATTTLPLVLDNNIPKKINNLRIGEGILVGRDLADYWGYDIKQIHKDTIVLKAEVIELKNKPSYPIGEMFIDAFGNKPVYEDRGIRKRAILAIGKQDFVFPDSLIPLEEGIEIVGSSSDHLIIDIENAAKKIEIGDIVNFGMFYPNVLFLTASDSVNKEYVF</sequence>
<evidence type="ECO:0000256" key="3">
    <source>
        <dbReference type="ARBA" id="ARBA00023235"/>
    </source>
</evidence>
<proteinExistence type="predicted"/>
<reference evidence="5 6" key="1">
    <citation type="submission" date="2023-05" db="EMBL/GenBank/DDBJ databases">
        <title>Rombocin, a short stable natural nisin variant, displays selective antimicrobial activity against Listeria monocytogenes and employs dual mode of action to kill target bacterial strains.</title>
        <authorList>
            <person name="Wambui J."/>
            <person name="Stephan R."/>
            <person name="Kuipers O.P."/>
        </authorList>
    </citation>
    <scope>NUCLEOTIDE SEQUENCE [LARGE SCALE GENOMIC DNA]</scope>
    <source>
        <strain evidence="5 6">RC002</strain>
    </source>
</reference>
<evidence type="ECO:0000313" key="6">
    <source>
        <dbReference type="Proteomes" id="UP001301012"/>
    </source>
</evidence>
<dbReference type="Pfam" id="PF01168">
    <property type="entry name" value="Ala_racemase_N"/>
    <property type="match status" value="1"/>
</dbReference>
<protein>
    <submittedName>
        <fullName evidence="5">Alanine/ornithine racemase family PLP-dependent enzyme</fullName>
    </submittedName>
</protein>
<organism evidence="5 6">
    <name type="scientific">Romboutsia sedimentorum</name>
    <dbReference type="NCBI Taxonomy" id="1368474"/>
    <lineage>
        <taxon>Bacteria</taxon>
        <taxon>Bacillati</taxon>
        <taxon>Bacillota</taxon>
        <taxon>Clostridia</taxon>
        <taxon>Peptostreptococcales</taxon>
        <taxon>Peptostreptococcaceae</taxon>
        <taxon>Romboutsia</taxon>
    </lineage>
</organism>
<dbReference type="SUPFAM" id="SSF51419">
    <property type="entry name" value="PLP-binding barrel"/>
    <property type="match status" value="1"/>
</dbReference>
<comment type="caution">
    <text evidence="5">The sequence shown here is derived from an EMBL/GenBank/DDBJ whole genome shotgun (WGS) entry which is preliminary data.</text>
</comment>
<accession>A0ABT7E4Y4</accession>